<evidence type="ECO:0000256" key="1">
    <source>
        <dbReference type="ARBA" id="ARBA00004370"/>
    </source>
</evidence>
<evidence type="ECO:0000256" key="4">
    <source>
        <dbReference type="ARBA" id="ARBA00022692"/>
    </source>
</evidence>
<proteinExistence type="inferred from homology"/>
<dbReference type="PROSITE" id="PS51779">
    <property type="entry name" value="POTRA"/>
    <property type="match status" value="1"/>
</dbReference>
<comment type="function">
    <text evidence="8">Cell division protein that may be involved in stabilizing or promoting the assembly of the division complex.</text>
</comment>
<keyword evidence="7 8" id="KW-0131">Cell cycle</keyword>
<dbReference type="GO" id="GO:0043093">
    <property type="term" value="P:FtsZ-dependent cytokinesis"/>
    <property type="evidence" value="ECO:0007669"/>
    <property type="project" value="UniProtKB-UniRule"/>
</dbReference>
<keyword evidence="3 8" id="KW-0132">Cell division</keyword>
<keyword evidence="4 8" id="KW-0812">Transmembrane</keyword>
<organism evidence="10 11">
    <name type="scientific">Pseudobacillus wudalianchiensis</name>
    <dbReference type="NCBI Taxonomy" id="1743143"/>
    <lineage>
        <taxon>Bacteria</taxon>
        <taxon>Bacillati</taxon>
        <taxon>Bacillota</taxon>
        <taxon>Bacilli</taxon>
        <taxon>Bacillales</taxon>
        <taxon>Bacillaceae</taxon>
        <taxon>Pseudobacillus</taxon>
    </lineage>
</organism>
<dbReference type="Proteomes" id="UP000092578">
    <property type="component" value="Unassembled WGS sequence"/>
</dbReference>
<comment type="subcellular location">
    <subcellularLocation>
        <location evidence="8">Cell membrane</location>
        <topology evidence="8">Single-pass type II membrane protein</topology>
    </subcellularLocation>
    <subcellularLocation>
        <location evidence="1">Membrane</location>
    </subcellularLocation>
    <text evidence="8">Localizes to the division septum.</text>
</comment>
<feature type="transmembrane region" description="Helical" evidence="8">
    <location>
        <begin position="28"/>
        <end position="45"/>
    </location>
</feature>
<evidence type="ECO:0000256" key="2">
    <source>
        <dbReference type="ARBA" id="ARBA00022475"/>
    </source>
</evidence>
<dbReference type="AlphaFoldDB" id="A0A1B9AJF3"/>
<dbReference type="Pfam" id="PF03799">
    <property type="entry name" value="FtsQ_DivIB_C"/>
    <property type="match status" value="1"/>
</dbReference>
<feature type="domain" description="POTRA" evidence="9">
    <location>
        <begin position="50"/>
        <end position="118"/>
    </location>
</feature>
<comment type="similarity">
    <text evidence="8">Belongs to the FtsQ/DivIB family. DivIB subfamily.</text>
</comment>
<name>A0A1B9AJF3_9BACI</name>
<dbReference type="InterPro" id="IPR005548">
    <property type="entry name" value="Cell_div_FtsQ/DivIB_C"/>
</dbReference>
<dbReference type="GO" id="GO:0032153">
    <property type="term" value="C:cell division site"/>
    <property type="evidence" value="ECO:0007669"/>
    <property type="project" value="UniProtKB-UniRule"/>
</dbReference>
<comment type="caution">
    <text evidence="10">The sequence shown here is derived from an EMBL/GenBank/DDBJ whole genome shotgun (WGS) entry which is preliminary data.</text>
</comment>
<dbReference type="InterPro" id="IPR034746">
    <property type="entry name" value="POTRA"/>
</dbReference>
<keyword evidence="11" id="KW-1185">Reference proteome</keyword>
<dbReference type="Pfam" id="PF08478">
    <property type="entry name" value="POTRA_1"/>
    <property type="match status" value="1"/>
</dbReference>
<evidence type="ECO:0000256" key="5">
    <source>
        <dbReference type="ARBA" id="ARBA00022989"/>
    </source>
</evidence>
<keyword evidence="2 8" id="KW-1003">Cell membrane</keyword>
<dbReference type="HAMAP" id="MF_00912">
    <property type="entry name" value="DivIB"/>
    <property type="match status" value="1"/>
</dbReference>
<dbReference type="InterPro" id="IPR026580">
    <property type="entry name" value="DivIB"/>
</dbReference>
<dbReference type="PANTHER" id="PTHR37820:SF1">
    <property type="entry name" value="CELL DIVISION PROTEIN FTSQ"/>
    <property type="match status" value="1"/>
</dbReference>
<evidence type="ECO:0000256" key="6">
    <source>
        <dbReference type="ARBA" id="ARBA00023136"/>
    </source>
</evidence>
<evidence type="ECO:0000313" key="11">
    <source>
        <dbReference type="Proteomes" id="UP000092578"/>
    </source>
</evidence>
<evidence type="ECO:0000313" key="10">
    <source>
        <dbReference type="EMBL" id="OCA83911.1"/>
    </source>
</evidence>
<dbReference type="PANTHER" id="PTHR37820">
    <property type="entry name" value="CELL DIVISION PROTEIN DIVIB"/>
    <property type="match status" value="1"/>
</dbReference>
<evidence type="ECO:0000256" key="7">
    <source>
        <dbReference type="ARBA" id="ARBA00023306"/>
    </source>
</evidence>
<evidence type="ECO:0000256" key="8">
    <source>
        <dbReference type="HAMAP-Rule" id="MF_00912"/>
    </source>
</evidence>
<dbReference type="InterPro" id="IPR050487">
    <property type="entry name" value="FtsQ_DivIB"/>
</dbReference>
<dbReference type="GO" id="GO:0005886">
    <property type="term" value="C:plasma membrane"/>
    <property type="evidence" value="ECO:0007669"/>
    <property type="project" value="UniProtKB-SubCell"/>
</dbReference>
<reference evidence="11" key="1">
    <citation type="submission" date="2016-05" db="EMBL/GenBank/DDBJ databases">
        <authorList>
            <person name="Liu B."/>
            <person name="Wang J."/>
            <person name="Zhu Y."/>
            <person name="Liu G."/>
            <person name="Chen Q."/>
            <person name="Chen Z."/>
            <person name="Lan J."/>
            <person name="Che J."/>
            <person name="Ge C."/>
            <person name="Shi H."/>
            <person name="Pan Z."/>
            <person name="Liu X."/>
        </authorList>
    </citation>
    <scope>NUCLEOTIDE SEQUENCE [LARGE SCALE GENOMIC DNA]</scope>
    <source>
        <strain evidence="11">FJAT-27215</strain>
    </source>
</reference>
<keyword evidence="5 8" id="KW-1133">Transmembrane helix</keyword>
<protein>
    <recommendedName>
        <fullName evidence="8">Cell division protein DivIB</fullName>
    </recommendedName>
</protein>
<sequence length="261" mass="29562">MDEGKIISIEERIPKLKKLRKRKTNRRLIFIISLFFLIVLAVAYFQSPLSKIAFIQVEGNALTPKAEIIAKSGVQEGDSIWKVEAKQTEKKLESDPKIHQADVSIVFPNRVKISVKEQQKLAYLAKGKKLFPVLNNGAILREAVDGTPEQLPVLYDFKAGRALDQLMSSLEQLPVEIVNSISEIYYAPKKTDSLHVQLFMNDGYEVSATLKTFSEKMIYYPMIVSQLDPNIKGIIDLEVGSYFKPYDSEKVKAIEEPTPQQ</sequence>
<keyword evidence="6 8" id="KW-0472">Membrane</keyword>
<dbReference type="RefSeq" id="WP_065411541.1">
    <property type="nucleotide sequence ID" value="NZ_MAYT01000028.1"/>
</dbReference>
<gene>
    <name evidence="8" type="primary">divIB</name>
    <name evidence="10" type="ORF">A8F95_13115</name>
</gene>
<evidence type="ECO:0000259" key="9">
    <source>
        <dbReference type="PROSITE" id="PS51779"/>
    </source>
</evidence>
<dbReference type="Gene3D" id="3.10.20.310">
    <property type="entry name" value="membrane protein fhac"/>
    <property type="match status" value="1"/>
</dbReference>
<dbReference type="Gene3D" id="3.40.50.10960">
    <property type="match status" value="1"/>
</dbReference>
<dbReference type="InterPro" id="IPR013685">
    <property type="entry name" value="POTRA_FtsQ_type"/>
</dbReference>
<dbReference type="EMBL" id="MAYT01000028">
    <property type="protein sequence ID" value="OCA83911.1"/>
    <property type="molecule type" value="Genomic_DNA"/>
</dbReference>
<accession>A0A1B9AJF3</accession>
<evidence type="ECO:0000256" key="3">
    <source>
        <dbReference type="ARBA" id="ARBA00022618"/>
    </source>
</evidence>